<evidence type="ECO:0000313" key="6">
    <source>
        <dbReference type="EMBL" id="GBG33912.1"/>
    </source>
</evidence>
<organism evidence="6 7">
    <name type="scientific">Hondaea fermentalgiana</name>
    <dbReference type="NCBI Taxonomy" id="2315210"/>
    <lineage>
        <taxon>Eukaryota</taxon>
        <taxon>Sar</taxon>
        <taxon>Stramenopiles</taxon>
        <taxon>Bigyra</taxon>
        <taxon>Labyrinthulomycetes</taxon>
        <taxon>Thraustochytrida</taxon>
        <taxon>Thraustochytriidae</taxon>
        <taxon>Hondaea</taxon>
    </lineage>
</organism>
<feature type="transmembrane region" description="Helical" evidence="5">
    <location>
        <begin position="20"/>
        <end position="42"/>
    </location>
</feature>
<evidence type="ECO:0000313" key="7">
    <source>
        <dbReference type="Proteomes" id="UP000241890"/>
    </source>
</evidence>
<feature type="transmembrane region" description="Helical" evidence="5">
    <location>
        <begin position="62"/>
        <end position="80"/>
    </location>
</feature>
<keyword evidence="2 5" id="KW-0812">Transmembrane</keyword>
<keyword evidence="4 5" id="KW-0472">Membrane</keyword>
<evidence type="ECO:0000256" key="2">
    <source>
        <dbReference type="ARBA" id="ARBA00022692"/>
    </source>
</evidence>
<dbReference type="Proteomes" id="UP000241890">
    <property type="component" value="Unassembled WGS sequence"/>
</dbReference>
<protein>
    <submittedName>
        <fullName evidence="6">Uncharacterized protein</fullName>
    </submittedName>
</protein>
<dbReference type="GO" id="GO:0016020">
    <property type="term" value="C:membrane"/>
    <property type="evidence" value="ECO:0007669"/>
    <property type="project" value="UniProtKB-SubCell"/>
</dbReference>
<comment type="subcellular location">
    <subcellularLocation>
        <location evidence="1">Membrane</location>
        <topology evidence="1">Multi-pass membrane protein</topology>
    </subcellularLocation>
</comment>
<evidence type="ECO:0000256" key="3">
    <source>
        <dbReference type="ARBA" id="ARBA00022989"/>
    </source>
</evidence>
<proteinExistence type="predicted"/>
<keyword evidence="7" id="KW-1185">Reference proteome</keyword>
<feature type="transmembrane region" description="Helical" evidence="5">
    <location>
        <begin position="87"/>
        <end position="107"/>
    </location>
</feature>
<evidence type="ECO:0000256" key="4">
    <source>
        <dbReference type="ARBA" id="ARBA00023136"/>
    </source>
</evidence>
<evidence type="ECO:0000256" key="1">
    <source>
        <dbReference type="ARBA" id="ARBA00004141"/>
    </source>
</evidence>
<keyword evidence="3 5" id="KW-1133">Transmembrane helix</keyword>
<comment type="caution">
    <text evidence="6">The sequence shown here is derived from an EMBL/GenBank/DDBJ whole genome shotgun (WGS) entry which is preliminary data.</text>
</comment>
<dbReference type="Pfam" id="PF00335">
    <property type="entry name" value="Tetraspanin"/>
    <property type="match status" value="1"/>
</dbReference>
<evidence type="ECO:0000256" key="5">
    <source>
        <dbReference type="SAM" id="Phobius"/>
    </source>
</evidence>
<dbReference type="InterPro" id="IPR018499">
    <property type="entry name" value="Tetraspanin/Peripherin"/>
</dbReference>
<sequence>MPTSAGDVPGCLEKKFLTNVLRVMLTMQFLESFVLLILGIVLTTDRYVAKGLGAMPSTTGGLVIFVSLGQMFSCTCGRFGARTHNKFCLLTYMGAQLGTMAFIAILVNATARWATDDYDASFQEACAARGRNETCADFLIDEKRTRLRLLWRDLFAETELQLEDARSAKSALEDIQTAGRCCGFDPPYACEYGSGTQSWVNTSFLQGESDAPDQCGLQPYWYFASEECNNQVAWPNGTMYEAGCPFFLPGGSCVHFDFTHGCVYQMRVYLLDRCLPLLDAINSLSIFQVLTSLVSFILFMKRKEHDVLPTTYTKSHRPSKFVVGKPQKVQPR</sequence>
<name>A0A2R5GSS2_9STRA</name>
<dbReference type="EMBL" id="BEYU01000173">
    <property type="protein sequence ID" value="GBG33912.1"/>
    <property type="molecule type" value="Genomic_DNA"/>
</dbReference>
<reference evidence="6 7" key="1">
    <citation type="submission" date="2017-12" db="EMBL/GenBank/DDBJ databases">
        <title>Sequencing, de novo assembly and annotation of complete genome of a new Thraustochytrid species, strain FCC1311.</title>
        <authorList>
            <person name="Sedici K."/>
            <person name="Godart F."/>
            <person name="Aiese Cigliano R."/>
            <person name="Sanseverino W."/>
            <person name="Barakat M."/>
            <person name="Ortet P."/>
            <person name="Marechal E."/>
            <person name="Cagnac O."/>
            <person name="Amato A."/>
        </authorList>
    </citation>
    <scope>NUCLEOTIDE SEQUENCE [LARGE SCALE GENOMIC DNA]</scope>
</reference>
<dbReference type="AlphaFoldDB" id="A0A2R5GSS2"/>
<accession>A0A2R5GSS2</accession>
<dbReference type="InParanoid" id="A0A2R5GSS2"/>
<gene>
    <name evidence="6" type="ORF">FCC1311_101352</name>
</gene>